<dbReference type="Proteomes" id="UP000321379">
    <property type="component" value="Unassembled WGS sequence"/>
</dbReference>
<dbReference type="SUPFAM" id="SSF53474">
    <property type="entry name" value="alpha/beta-Hydrolases"/>
    <property type="match status" value="1"/>
</dbReference>
<comment type="caution">
    <text evidence="3">The sequence shown here is derived from an EMBL/GenBank/DDBJ whole genome shotgun (WGS) entry which is preliminary data.</text>
</comment>
<dbReference type="PANTHER" id="PTHR33570">
    <property type="entry name" value="4-CARBOXYMUCONOLACTONE DECARBOXYLASE FAMILY PROTEIN"/>
    <property type="match status" value="1"/>
</dbReference>
<evidence type="ECO:0000313" key="3">
    <source>
        <dbReference type="EMBL" id="TXN28337.1"/>
    </source>
</evidence>
<name>A0A5C8UKJ5_9MICO</name>
<keyword evidence="4" id="KW-1185">Reference proteome</keyword>
<dbReference type="Gene3D" id="3.40.50.1820">
    <property type="entry name" value="alpha/beta hydrolase"/>
    <property type="match status" value="1"/>
</dbReference>
<dbReference type="NCBIfam" id="TIGR02425">
    <property type="entry name" value="decarb_PcaC"/>
    <property type="match status" value="1"/>
</dbReference>
<dbReference type="Gene3D" id="1.20.1290.10">
    <property type="entry name" value="AhpD-like"/>
    <property type="match status" value="1"/>
</dbReference>
<evidence type="ECO:0000259" key="2">
    <source>
        <dbReference type="Pfam" id="PF02627"/>
    </source>
</evidence>
<dbReference type="PRINTS" id="PR00111">
    <property type="entry name" value="ABHYDROLASE"/>
</dbReference>
<proteinExistence type="predicted"/>
<organism evidence="3 4">
    <name type="scientific">Lacisediminihabitans profunda</name>
    <dbReference type="NCBI Taxonomy" id="2594790"/>
    <lineage>
        <taxon>Bacteria</taxon>
        <taxon>Bacillati</taxon>
        <taxon>Actinomycetota</taxon>
        <taxon>Actinomycetes</taxon>
        <taxon>Micrococcales</taxon>
        <taxon>Microbacteriaceae</taxon>
        <taxon>Lacisediminihabitans</taxon>
    </lineage>
</organism>
<accession>A0A5C8UKJ5</accession>
<dbReference type="InterPro" id="IPR052512">
    <property type="entry name" value="4CMD/NDH-1_regulator"/>
</dbReference>
<sequence>MTVPTLRCSIDPAGAESTSSTLLVLGPSLGTTTALWGPALAALRATPAGRAVRVLRFDLPGHGASPVASAPFDFAELADAVIRLVDETGGGRFVYAGVSFGGAIGIELALRHPHRLLGLAILNSDSKIGTAEGWADRARQVRRQGTPSLVGATPGRWFAPGFVERAPAEASRTLVELGEVDDESYALCCEALAGFDRGAEVGGIRVPTVVVGGESDPVTTAADLQNLAARIPGAHSVTIAAASHLAVLEQPVLVAEVLADLLRESADTAYERGMRVRREVLGDTHVDGANAKITPETADFQEFLTRYAWGDVWSRPGLGRRERSIATLASLVTGGHDNEIAMHVRAAIANGLTRAEIAEVLMHTALYAGLPAANGAFAIARSVFADLDSGDN</sequence>
<dbReference type="RefSeq" id="WP_147785051.1">
    <property type="nucleotide sequence ID" value="NZ_VRMG01000015.1"/>
</dbReference>
<dbReference type="SUPFAM" id="SSF69118">
    <property type="entry name" value="AhpD-like"/>
    <property type="match status" value="1"/>
</dbReference>
<gene>
    <name evidence="3" type="primary">pcaC</name>
    <name evidence="3" type="ORF">FVP33_17865</name>
</gene>
<reference evidence="3 4" key="1">
    <citation type="submission" date="2019-08" db="EMBL/GenBank/DDBJ databases">
        <title>Bacterial whole genome sequence for Glaciihabitans sp. CHu50b-6-2.</title>
        <authorList>
            <person name="Jin L."/>
        </authorList>
    </citation>
    <scope>NUCLEOTIDE SEQUENCE [LARGE SCALE GENOMIC DNA]</scope>
    <source>
        <strain evidence="3 4">CHu50b-6-2</strain>
    </source>
</reference>
<dbReference type="PANTHER" id="PTHR33570:SF2">
    <property type="entry name" value="CARBOXYMUCONOLACTONE DECARBOXYLASE-LIKE DOMAIN-CONTAINING PROTEIN"/>
    <property type="match status" value="1"/>
</dbReference>
<keyword evidence="3" id="KW-0456">Lyase</keyword>
<dbReference type="GO" id="GO:0047575">
    <property type="term" value="F:4-carboxymuconolactone decarboxylase activity"/>
    <property type="evidence" value="ECO:0007669"/>
    <property type="project" value="UniProtKB-EC"/>
</dbReference>
<dbReference type="InterPro" id="IPR003779">
    <property type="entry name" value="CMD-like"/>
</dbReference>
<dbReference type="Pfam" id="PF00561">
    <property type="entry name" value="Abhydrolase_1"/>
    <property type="match status" value="1"/>
</dbReference>
<evidence type="ECO:0000313" key="4">
    <source>
        <dbReference type="Proteomes" id="UP000321379"/>
    </source>
</evidence>
<protein>
    <submittedName>
        <fullName evidence="3">4-carboxymuconolactone decarboxylase</fullName>
        <ecNumber evidence="3">4.1.1.44</ecNumber>
    </submittedName>
</protein>
<dbReference type="AlphaFoldDB" id="A0A5C8UKJ5"/>
<dbReference type="InterPro" id="IPR029058">
    <property type="entry name" value="AB_hydrolase_fold"/>
</dbReference>
<dbReference type="GO" id="GO:0051920">
    <property type="term" value="F:peroxiredoxin activity"/>
    <property type="evidence" value="ECO:0007669"/>
    <property type="project" value="InterPro"/>
</dbReference>
<dbReference type="InterPro" id="IPR012788">
    <property type="entry name" value="Decarb_PcaC"/>
</dbReference>
<dbReference type="InterPro" id="IPR029032">
    <property type="entry name" value="AhpD-like"/>
</dbReference>
<dbReference type="EC" id="4.1.1.44" evidence="3"/>
<feature type="domain" description="AB hydrolase-1" evidence="1">
    <location>
        <begin position="46"/>
        <end position="250"/>
    </location>
</feature>
<feature type="domain" description="Carboxymuconolactone decarboxylase-like" evidence="2">
    <location>
        <begin position="299"/>
        <end position="381"/>
    </location>
</feature>
<dbReference type="InterPro" id="IPR000073">
    <property type="entry name" value="AB_hydrolase_1"/>
</dbReference>
<dbReference type="Pfam" id="PF02627">
    <property type="entry name" value="CMD"/>
    <property type="match status" value="1"/>
</dbReference>
<dbReference type="EMBL" id="VRMG01000015">
    <property type="protein sequence ID" value="TXN28337.1"/>
    <property type="molecule type" value="Genomic_DNA"/>
</dbReference>
<evidence type="ECO:0000259" key="1">
    <source>
        <dbReference type="Pfam" id="PF00561"/>
    </source>
</evidence>